<dbReference type="InterPro" id="IPR036163">
    <property type="entry name" value="HMA_dom_sf"/>
</dbReference>
<proteinExistence type="predicted"/>
<dbReference type="EMBL" id="CM002873">
    <property type="protein sequence ID" value="KFK34181.1"/>
    <property type="molecule type" value="Genomic_DNA"/>
</dbReference>
<protein>
    <recommendedName>
        <fullName evidence="3">HMA domain-containing protein</fullName>
    </recommendedName>
</protein>
<dbReference type="SUPFAM" id="SSF55008">
    <property type="entry name" value="HMA, heavy metal-associated domain"/>
    <property type="match status" value="1"/>
</dbReference>
<name>A0A087GWC9_ARAAL</name>
<keyword evidence="2" id="KW-1185">Reference proteome</keyword>
<evidence type="ECO:0000313" key="2">
    <source>
        <dbReference type="Proteomes" id="UP000029120"/>
    </source>
</evidence>
<sequence length="160" mass="18366">MAEKVTMMKLKVDLDCPKCYKKVKKALRKFPQIRDELFDEKSNTIIIKVVCYDPERLMNKLCYKADGSIKSIVILEPPKAPQVQVQVQPSLKPKDPSPAPVQTQAPAPAPMWQPYNYGPYYEARQYECYGRPVYDNWGGGSQPHQHCCHKVSNQQSCFIM</sequence>
<dbReference type="PANTHER" id="PTHR47005:SF5">
    <property type="entry name" value="HEAVY METAL TRANSPORT_DETOXIFICATION SUPERFAMILY PROTEIN"/>
    <property type="match status" value="1"/>
</dbReference>
<dbReference type="Gene3D" id="3.30.70.100">
    <property type="match status" value="1"/>
</dbReference>
<reference evidence="2" key="1">
    <citation type="journal article" date="2015" name="Nat. Plants">
        <title>Genome expansion of Arabis alpina linked with retrotransposition and reduced symmetric DNA methylation.</title>
        <authorList>
            <person name="Willing E.M."/>
            <person name="Rawat V."/>
            <person name="Mandakova T."/>
            <person name="Maumus F."/>
            <person name="James G.V."/>
            <person name="Nordstroem K.J."/>
            <person name="Becker C."/>
            <person name="Warthmann N."/>
            <person name="Chica C."/>
            <person name="Szarzynska B."/>
            <person name="Zytnicki M."/>
            <person name="Albani M.C."/>
            <person name="Kiefer C."/>
            <person name="Bergonzi S."/>
            <person name="Castaings L."/>
            <person name="Mateos J.L."/>
            <person name="Berns M.C."/>
            <person name="Bujdoso N."/>
            <person name="Piofczyk T."/>
            <person name="de Lorenzo L."/>
            <person name="Barrero-Sicilia C."/>
            <person name="Mateos I."/>
            <person name="Piednoel M."/>
            <person name="Hagmann J."/>
            <person name="Chen-Min-Tao R."/>
            <person name="Iglesias-Fernandez R."/>
            <person name="Schuster S.C."/>
            <person name="Alonso-Blanco C."/>
            <person name="Roudier F."/>
            <person name="Carbonero P."/>
            <person name="Paz-Ares J."/>
            <person name="Davis S.J."/>
            <person name="Pecinka A."/>
            <person name="Quesneville H."/>
            <person name="Colot V."/>
            <person name="Lysak M.A."/>
            <person name="Weigel D."/>
            <person name="Coupland G."/>
            <person name="Schneeberger K."/>
        </authorList>
    </citation>
    <scope>NUCLEOTIDE SEQUENCE [LARGE SCALE GENOMIC DNA]</scope>
    <source>
        <strain evidence="2">cv. Pajares</strain>
    </source>
</reference>
<evidence type="ECO:0000313" key="1">
    <source>
        <dbReference type="EMBL" id="KFK34181.1"/>
    </source>
</evidence>
<dbReference type="OMA" id="RKELMCK"/>
<dbReference type="AlphaFoldDB" id="A0A087GWC9"/>
<organism evidence="1 2">
    <name type="scientific">Arabis alpina</name>
    <name type="common">Alpine rock-cress</name>
    <dbReference type="NCBI Taxonomy" id="50452"/>
    <lineage>
        <taxon>Eukaryota</taxon>
        <taxon>Viridiplantae</taxon>
        <taxon>Streptophyta</taxon>
        <taxon>Embryophyta</taxon>
        <taxon>Tracheophyta</taxon>
        <taxon>Spermatophyta</taxon>
        <taxon>Magnoliopsida</taxon>
        <taxon>eudicotyledons</taxon>
        <taxon>Gunneridae</taxon>
        <taxon>Pentapetalae</taxon>
        <taxon>rosids</taxon>
        <taxon>malvids</taxon>
        <taxon>Brassicales</taxon>
        <taxon>Brassicaceae</taxon>
        <taxon>Arabideae</taxon>
        <taxon>Arabis</taxon>
    </lineage>
</organism>
<dbReference type="Gramene" id="KFK34181">
    <property type="protein sequence ID" value="KFK34181"/>
    <property type="gene ID" value="AALP_AA5G111100"/>
</dbReference>
<dbReference type="PANTHER" id="PTHR47005">
    <property type="entry name" value="HEAVY METAL TRANSPORT/DETOXIFICATION SUPERFAMILY PROTEIN"/>
    <property type="match status" value="1"/>
</dbReference>
<evidence type="ECO:0008006" key="3">
    <source>
        <dbReference type="Google" id="ProtNLM"/>
    </source>
</evidence>
<gene>
    <name evidence="1" type="ordered locus">AALP_Aa5g111100</name>
</gene>
<dbReference type="OrthoDB" id="785270at2759"/>
<dbReference type="GO" id="GO:0046872">
    <property type="term" value="F:metal ion binding"/>
    <property type="evidence" value="ECO:0007669"/>
    <property type="project" value="InterPro"/>
</dbReference>
<dbReference type="Proteomes" id="UP000029120">
    <property type="component" value="Chromosome 5"/>
</dbReference>
<accession>A0A087GWC9</accession>